<accession>A0A9N8YMM9</accession>
<organism evidence="2 3">
    <name type="scientific">Ambispora leptoticha</name>
    <dbReference type="NCBI Taxonomy" id="144679"/>
    <lineage>
        <taxon>Eukaryota</taxon>
        <taxon>Fungi</taxon>
        <taxon>Fungi incertae sedis</taxon>
        <taxon>Mucoromycota</taxon>
        <taxon>Glomeromycotina</taxon>
        <taxon>Glomeromycetes</taxon>
        <taxon>Archaeosporales</taxon>
        <taxon>Ambisporaceae</taxon>
        <taxon>Ambispora</taxon>
    </lineage>
</organism>
<feature type="region of interest" description="Disordered" evidence="1">
    <location>
        <begin position="1"/>
        <end position="24"/>
    </location>
</feature>
<name>A0A9N8YMM9_9GLOM</name>
<evidence type="ECO:0000313" key="2">
    <source>
        <dbReference type="EMBL" id="CAG8439552.1"/>
    </source>
</evidence>
<dbReference type="EMBL" id="CAJVPS010000008">
    <property type="protein sequence ID" value="CAG8439552.1"/>
    <property type="molecule type" value="Genomic_DNA"/>
</dbReference>
<proteinExistence type="predicted"/>
<dbReference type="AlphaFoldDB" id="A0A9N8YMM9"/>
<sequence>MRSTSSHDPSTIPSTPSPPPSTSETIWQIISSESITTVNFPPSPILTADDYAILQKYKNHPSVINHANTLFNQPSRTEQNKYYLPSKRTDWSGTAPKPSEAAMYIPPGSTIYVKRLPYLTDDKQDFSVLPFNFVNMSDDETFPFLETTDSRFRHLFFVSGKDDDNDGADVKKEKPLLKD</sequence>
<dbReference type="OrthoDB" id="10386577at2759"/>
<evidence type="ECO:0000256" key="1">
    <source>
        <dbReference type="SAM" id="MobiDB-lite"/>
    </source>
</evidence>
<evidence type="ECO:0000313" key="3">
    <source>
        <dbReference type="Proteomes" id="UP000789508"/>
    </source>
</evidence>
<dbReference type="Proteomes" id="UP000789508">
    <property type="component" value="Unassembled WGS sequence"/>
</dbReference>
<keyword evidence="3" id="KW-1185">Reference proteome</keyword>
<feature type="compositionally biased region" description="Low complexity" evidence="1">
    <location>
        <begin position="1"/>
        <end position="14"/>
    </location>
</feature>
<comment type="caution">
    <text evidence="2">The sequence shown here is derived from an EMBL/GenBank/DDBJ whole genome shotgun (WGS) entry which is preliminary data.</text>
</comment>
<reference evidence="2" key="1">
    <citation type="submission" date="2021-06" db="EMBL/GenBank/DDBJ databases">
        <authorList>
            <person name="Kallberg Y."/>
            <person name="Tangrot J."/>
            <person name="Rosling A."/>
        </authorList>
    </citation>
    <scope>NUCLEOTIDE SEQUENCE</scope>
    <source>
        <strain evidence="2">FL130A</strain>
    </source>
</reference>
<gene>
    <name evidence="2" type="ORF">ALEPTO_LOCUS183</name>
</gene>
<protein>
    <submittedName>
        <fullName evidence="2">1335_t:CDS:1</fullName>
    </submittedName>
</protein>